<dbReference type="AlphaFoldDB" id="A0A431UWK2"/>
<dbReference type="RefSeq" id="WP_126292912.1">
    <property type="nucleotide sequence ID" value="NZ_CP155468.1"/>
</dbReference>
<dbReference type="EMBL" id="RXNR01000006">
    <property type="protein sequence ID" value="RTQ95435.1"/>
    <property type="molecule type" value="Genomic_DNA"/>
</dbReference>
<name>A0A431UWK2_9BACI</name>
<dbReference type="Proteomes" id="UP000276349">
    <property type="component" value="Unassembled WGS sequence"/>
</dbReference>
<evidence type="ECO:0000313" key="2">
    <source>
        <dbReference type="Proteomes" id="UP000276349"/>
    </source>
</evidence>
<accession>A0A431UWK2</accession>
<reference evidence="1 2" key="1">
    <citation type="submission" date="2018-12" db="EMBL/GenBank/DDBJ databases">
        <authorList>
            <person name="Yu L."/>
        </authorList>
    </citation>
    <scope>NUCLEOTIDE SEQUENCE [LARGE SCALE GENOMIC DNA]</scope>
    <source>
        <strain evidence="1 2">S5H2222</strain>
    </source>
</reference>
<keyword evidence="2" id="KW-1185">Reference proteome</keyword>
<proteinExistence type="predicted"/>
<protein>
    <submittedName>
        <fullName evidence="1">Uncharacterized protein</fullName>
    </submittedName>
</protein>
<comment type="caution">
    <text evidence="1">The sequence shown here is derived from an EMBL/GenBank/DDBJ whole genome shotgun (WGS) entry which is preliminary data.</text>
</comment>
<gene>
    <name evidence="1" type="ORF">EKG35_03380</name>
</gene>
<organism evidence="1 2">
    <name type="scientific">Lysinibacillus telephonicus</name>
    <dbReference type="NCBI Taxonomy" id="1714840"/>
    <lineage>
        <taxon>Bacteria</taxon>
        <taxon>Bacillati</taxon>
        <taxon>Bacillota</taxon>
        <taxon>Bacilli</taxon>
        <taxon>Bacillales</taxon>
        <taxon>Bacillaceae</taxon>
        <taxon>Lysinibacillus</taxon>
    </lineage>
</organism>
<sequence>MKTILKILIPFVLIISIYGYNSEAASASTSETVFISGADYQVSDYINSSSSVYVLAKNTGSDPIFFLVVGPGLVAESKVYTLQPGAAWQGTIKTNSNTKHALALYCGGYKCNGTGNISLK</sequence>
<dbReference type="OrthoDB" id="9937243at2"/>
<evidence type="ECO:0000313" key="1">
    <source>
        <dbReference type="EMBL" id="RTQ95435.1"/>
    </source>
</evidence>